<accession>A0A2I3GWV6</accession>
<evidence type="ECO:0000313" key="2">
    <source>
        <dbReference type="Ensembl" id="ENSNLEP00000035791.1"/>
    </source>
</evidence>
<name>A0A2I3GWV6_NOMLE</name>
<dbReference type="GeneTree" id="ENSGT00940000162326"/>
<sequence length="243" mass="25811">MPASTVRPASPSAARCSSTSSCTPERSPTPAQTVGVPSGGAAPWPSIAARTPRRSCTPVTTVVAALPTPHCWPATGACTRASGPMPATFAPSVLLSGATWPSTSCCTRGRSLSPAWSVAGASARGGLWLSTSVAPRPQTVALDLLSGAPVRGAIPIRRVRTAYVRFILWRVPEKGRRSPRSYRAESELNPGLLLILHCTGCLPLRVWNSPIRRGDIIWLKFSKLPYPKIVCVDIRAKSSPHLF</sequence>
<organism evidence="2 3">
    <name type="scientific">Nomascus leucogenys</name>
    <name type="common">Northern white-cheeked gibbon</name>
    <name type="synonym">Hylobates leucogenys</name>
    <dbReference type="NCBI Taxonomy" id="61853"/>
    <lineage>
        <taxon>Eukaryota</taxon>
        <taxon>Metazoa</taxon>
        <taxon>Chordata</taxon>
        <taxon>Craniata</taxon>
        <taxon>Vertebrata</taxon>
        <taxon>Euteleostomi</taxon>
        <taxon>Mammalia</taxon>
        <taxon>Eutheria</taxon>
        <taxon>Euarchontoglires</taxon>
        <taxon>Primates</taxon>
        <taxon>Haplorrhini</taxon>
        <taxon>Catarrhini</taxon>
        <taxon>Hylobatidae</taxon>
        <taxon>Nomascus</taxon>
    </lineage>
</organism>
<protein>
    <submittedName>
        <fullName evidence="2">Zinc finger protein 689</fullName>
    </submittedName>
</protein>
<reference evidence="2" key="3">
    <citation type="submission" date="2025-09" db="UniProtKB">
        <authorList>
            <consortium name="Ensembl"/>
        </authorList>
    </citation>
    <scope>IDENTIFICATION</scope>
</reference>
<evidence type="ECO:0000313" key="3">
    <source>
        <dbReference type="Proteomes" id="UP000001073"/>
    </source>
</evidence>
<reference evidence="2" key="1">
    <citation type="submission" date="2012-10" db="EMBL/GenBank/DDBJ databases">
        <authorList>
            <consortium name="Gibbon Genome Sequencing Consortium"/>
        </authorList>
    </citation>
    <scope>NUCLEOTIDE SEQUENCE [LARGE SCALE GENOMIC DNA]</scope>
</reference>
<proteinExistence type="predicted"/>
<dbReference type="AlphaFoldDB" id="A0A2I3GWV6"/>
<dbReference type="Ensembl" id="ENSNLET00000034945.1">
    <property type="protein sequence ID" value="ENSNLEP00000035791.1"/>
    <property type="gene ID" value="ENSNLEG00000000136.2"/>
</dbReference>
<feature type="compositionally biased region" description="Low complexity" evidence="1">
    <location>
        <begin position="7"/>
        <end position="24"/>
    </location>
</feature>
<keyword evidence="3" id="KW-1185">Reference proteome</keyword>
<gene>
    <name evidence="2" type="primary">ZNF689</name>
</gene>
<evidence type="ECO:0000256" key="1">
    <source>
        <dbReference type="SAM" id="MobiDB-lite"/>
    </source>
</evidence>
<reference evidence="2" key="2">
    <citation type="submission" date="2025-08" db="UniProtKB">
        <authorList>
            <consortium name="Ensembl"/>
        </authorList>
    </citation>
    <scope>IDENTIFICATION</scope>
</reference>
<dbReference type="Proteomes" id="UP000001073">
    <property type="component" value="Unplaced"/>
</dbReference>
<feature type="region of interest" description="Disordered" evidence="1">
    <location>
        <begin position="1"/>
        <end position="51"/>
    </location>
</feature>